<evidence type="ECO:0000313" key="10">
    <source>
        <dbReference type="EMBL" id="RAO67670.1"/>
    </source>
</evidence>
<feature type="transmembrane region" description="Helical" evidence="8">
    <location>
        <begin position="379"/>
        <end position="401"/>
    </location>
</feature>
<dbReference type="Proteomes" id="UP000249363">
    <property type="component" value="Unassembled WGS sequence"/>
</dbReference>
<comment type="subcellular location">
    <subcellularLocation>
        <location evidence="1">Membrane</location>
        <topology evidence="1">Multi-pass membrane protein</topology>
    </subcellularLocation>
</comment>
<keyword evidence="6 8" id="KW-0472">Membrane</keyword>
<name>A0A364KVU5_TALAM</name>
<comment type="caution">
    <text evidence="10">The sequence shown here is derived from an EMBL/GenBank/DDBJ whole genome shotgun (WGS) entry which is preliminary data.</text>
</comment>
<keyword evidence="5 8" id="KW-1133">Transmembrane helix</keyword>
<dbReference type="InterPro" id="IPR036259">
    <property type="entry name" value="MFS_trans_sf"/>
</dbReference>
<evidence type="ECO:0000256" key="3">
    <source>
        <dbReference type="ARBA" id="ARBA00022448"/>
    </source>
</evidence>
<comment type="similarity">
    <text evidence="2 7">Belongs to the major facilitator superfamily. Sugar transporter (TC 2.A.1.1) family.</text>
</comment>
<gene>
    <name evidence="10" type="ORF">BHQ10_003682</name>
</gene>
<protein>
    <recommendedName>
        <fullName evidence="9">Major facilitator superfamily (MFS) profile domain-containing protein</fullName>
    </recommendedName>
</protein>
<dbReference type="InterPro" id="IPR005828">
    <property type="entry name" value="MFS_sugar_transport-like"/>
</dbReference>
<dbReference type="OrthoDB" id="6133115at2759"/>
<dbReference type="InterPro" id="IPR050360">
    <property type="entry name" value="MFS_Sugar_Transporters"/>
</dbReference>
<feature type="transmembrane region" description="Helical" evidence="8">
    <location>
        <begin position="185"/>
        <end position="206"/>
    </location>
</feature>
<dbReference type="GO" id="GO:0005351">
    <property type="term" value="F:carbohydrate:proton symporter activity"/>
    <property type="evidence" value="ECO:0007669"/>
    <property type="project" value="TreeGrafter"/>
</dbReference>
<feature type="domain" description="Major facilitator superfamily (MFS) profile" evidence="9">
    <location>
        <begin position="56"/>
        <end position="495"/>
    </location>
</feature>
<evidence type="ECO:0000256" key="6">
    <source>
        <dbReference type="ARBA" id="ARBA00023136"/>
    </source>
</evidence>
<feature type="transmembrane region" description="Helical" evidence="8">
    <location>
        <begin position="311"/>
        <end position="329"/>
    </location>
</feature>
<evidence type="ECO:0000256" key="8">
    <source>
        <dbReference type="SAM" id="Phobius"/>
    </source>
</evidence>
<dbReference type="EMBL" id="MIKG01000006">
    <property type="protein sequence ID" value="RAO67670.1"/>
    <property type="molecule type" value="Genomic_DNA"/>
</dbReference>
<dbReference type="PANTHER" id="PTHR48022">
    <property type="entry name" value="PLASTIDIC GLUCOSE TRANSPORTER 4"/>
    <property type="match status" value="1"/>
</dbReference>
<accession>A0A364KVU5</accession>
<feature type="transmembrane region" description="Helical" evidence="8">
    <location>
        <begin position="99"/>
        <end position="118"/>
    </location>
</feature>
<organism evidence="10 11">
    <name type="scientific">Talaromyces amestolkiae</name>
    <dbReference type="NCBI Taxonomy" id="1196081"/>
    <lineage>
        <taxon>Eukaryota</taxon>
        <taxon>Fungi</taxon>
        <taxon>Dikarya</taxon>
        <taxon>Ascomycota</taxon>
        <taxon>Pezizomycotina</taxon>
        <taxon>Eurotiomycetes</taxon>
        <taxon>Eurotiomycetidae</taxon>
        <taxon>Eurotiales</taxon>
        <taxon>Trichocomaceae</taxon>
        <taxon>Talaromyces</taxon>
        <taxon>Talaromyces sect. Talaromyces</taxon>
    </lineage>
</organism>
<dbReference type="InterPro" id="IPR003663">
    <property type="entry name" value="Sugar/inositol_transpt"/>
</dbReference>
<dbReference type="AlphaFoldDB" id="A0A364KVU5"/>
<keyword evidence="3 7" id="KW-0813">Transport</keyword>
<evidence type="ECO:0000256" key="7">
    <source>
        <dbReference type="RuleBase" id="RU003346"/>
    </source>
</evidence>
<reference evidence="10 11" key="1">
    <citation type="journal article" date="2017" name="Biotechnol. Biofuels">
        <title>Differential beta-glucosidase expression as a function of carbon source availability in Talaromyces amestolkiae: a genomic and proteomic approach.</title>
        <authorList>
            <person name="de Eugenio L.I."/>
            <person name="Mendez-Liter J.A."/>
            <person name="Nieto-Dominguez M."/>
            <person name="Alonso L."/>
            <person name="Gil-Munoz J."/>
            <person name="Barriuso J."/>
            <person name="Prieto A."/>
            <person name="Martinez M.J."/>
        </authorList>
    </citation>
    <scope>NUCLEOTIDE SEQUENCE [LARGE SCALE GENOMIC DNA]</scope>
    <source>
        <strain evidence="10 11">CIB</strain>
    </source>
</reference>
<feature type="transmembrane region" description="Helical" evidence="8">
    <location>
        <begin position="125"/>
        <end position="147"/>
    </location>
</feature>
<evidence type="ECO:0000256" key="4">
    <source>
        <dbReference type="ARBA" id="ARBA00022692"/>
    </source>
</evidence>
<keyword evidence="4 8" id="KW-0812">Transmembrane</keyword>
<feature type="transmembrane region" description="Helical" evidence="8">
    <location>
        <begin position="407"/>
        <end position="429"/>
    </location>
</feature>
<feature type="transmembrane region" description="Helical" evidence="8">
    <location>
        <begin position="349"/>
        <end position="367"/>
    </location>
</feature>
<evidence type="ECO:0000256" key="2">
    <source>
        <dbReference type="ARBA" id="ARBA00010992"/>
    </source>
</evidence>
<dbReference type="GeneID" id="63792898"/>
<feature type="transmembrane region" description="Helical" evidence="8">
    <location>
        <begin position="51"/>
        <end position="69"/>
    </location>
</feature>
<dbReference type="InterPro" id="IPR020846">
    <property type="entry name" value="MFS_dom"/>
</dbReference>
<dbReference type="Pfam" id="PF00083">
    <property type="entry name" value="Sugar_tr"/>
    <property type="match status" value="1"/>
</dbReference>
<feature type="transmembrane region" description="Helical" evidence="8">
    <location>
        <begin position="470"/>
        <end position="491"/>
    </location>
</feature>
<dbReference type="PANTHER" id="PTHR48022:SF70">
    <property type="entry name" value="MONOSACCHARIDE TRANSPORTER, PUTATIVE (AFU_ORTHOLOGUE AFUA_5G14540)-RELATED"/>
    <property type="match status" value="1"/>
</dbReference>
<proteinExistence type="inferred from homology"/>
<feature type="transmembrane region" description="Helical" evidence="8">
    <location>
        <begin position="153"/>
        <end position="173"/>
    </location>
</feature>
<sequence>MVAQVAPVESEMTVKPGHEVIEHEKLQIVGSSRLAEALLISKPDPWGSGYLRMYLCCGLIFLCSTMNGFDGSLMGSINTLPNYTQYYNLPSSGSAGTGIVFSIFQIGQMAGALFIWVADWRGRRLPIFAGCAGVCIGTIVTCVASDLKTFVGGRFLLSFCSTIASTSAPLYLIELAAPQYRGTVAGMYNTLYYLGSIIATAAVYAAHNNLSNDGELDWRLPLWLQMLCPGLVTLGIWFCPESPRWLLAKGRLEEAKVILTELHANGVHDHPLVNLEIAEVSESIEREGMLSWRTFFDLRVLFRTRARRYRIGLNIAFSWFGQFSGNNVASYYLPYLLENVGITDTNTKLLLNIIYAITGWIPAMIGARLHDVVGRRKLLLASTAGMAVCLALAAGTAAGYVHTGSHASSSASIAFIYLFGSVFAIGFTSMQPIYPGELQSLGMGVMQLTSGCAGFVNTFAAPIALKNIGYWFYVFFVVWDIFEFFVIYFFFVETKGRTLEELDSVFESKNPRKASTQVVTMSTNLSSDQKNGHVHLESLEPVA</sequence>
<evidence type="ECO:0000313" key="11">
    <source>
        <dbReference type="Proteomes" id="UP000249363"/>
    </source>
</evidence>
<dbReference type="Gene3D" id="1.20.1250.20">
    <property type="entry name" value="MFS general substrate transporter like domains"/>
    <property type="match status" value="1"/>
</dbReference>
<dbReference type="NCBIfam" id="TIGR00879">
    <property type="entry name" value="SP"/>
    <property type="match status" value="1"/>
</dbReference>
<feature type="transmembrane region" description="Helical" evidence="8">
    <location>
        <begin position="218"/>
        <end position="239"/>
    </location>
</feature>
<dbReference type="RefSeq" id="XP_040732186.1">
    <property type="nucleotide sequence ID" value="XM_040875965.1"/>
</dbReference>
<evidence type="ECO:0000256" key="1">
    <source>
        <dbReference type="ARBA" id="ARBA00004141"/>
    </source>
</evidence>
<evidence type="ECO:0000259" key="9">
    <source>
        <dbReference type="PROSITE" id="PS50850"/>
    </source>
</evidence>
<dbReference type="PROSITE" id="PS50850">
    <property type="entry name" value="MFS"/>
    <property type="match status" value="1"/>
</dbReference>
<keyword evidence="11" id="KW-1185">Reference proteome</keyword>
<dbReference type="SUPFAM" id="SSF103473">
    <property type="entry name" value="MFS general substrate transporter"/>
    <property type="match status" value="1"/>
</dbReference>
<evidence type="ECO:0000256" key="5">
    <source>
        <dbReference type="ARBA" id="ARBA00022989"/>
    </source>
</evidence>
<feature type="transmembrane region" description="Helical" evidence="8">
    <location>
        <begin position="441"/>
        <end position="464"/>
    </location>
</feature>
<dbReference type="GO" id="GO:0016020">
    <property type="term" value="C:membrane"/>
    <property type="evidence" value="ECO:0007669"/>
    <property type="project" value="UniProtKB-SubCell"/>
</dbReference>
<dbReference type="FunFam" id="1.20.1250.20:FF:000134">
    <property type="entry name" value="MFS sugar transporter protein"/>
    <property type="match status" value="1"/>
</dbReference>